<keyword evidence="2 4" id="KW-0436">Ligase</keyword>
<evidence type="ECO:0000256" key="2">
    <source>
        <dbReference type="ARBA" id="ARBA00022598"/>
    </source>
</evidence>
<dbReference type="PANTHER" id="PTHR31901">
    <property type="entry name" value="GH3 DOMAIN-CONTAINING PROTEIN"/>
    <property type="match status" value="1"/>
</dbReference>
<comment type="similarity">
    <text evidence="1">Belongs to the IAA-amido conjugating enzyme family.</text>
</comment>
<evidence type="ECO:0000313" key="5">
    <source>
        <dbReference type="Proteomes" id="UP001558713"/>
    </source>
</evidence>
<evidence type="ECO:0000256" key="1">
    <source>
        <dbReference type="ARBA" id="ARBA00008068"/>
    </source>
</evidence>
<evidence type="ECO:0000313" key="4">
    <source>
        <dbReference type="EMBL" id="KAL1214073.1"/>
    </source>
</evidence>
<protein>
    <submittedName>
        <fullName evidence="4">4-substituted benzoates-glutamate ligase GH3.12</fullName>
    </submittedName>
</protein>
<dbReference type="Pfam" id="PF23571">
    <property type="entry name" value="GH3_M"/>
    <property type="match status" value="1"/>
</dbReference>
<name>A0ABD1B6D4_CARAN</name>
<accession>A0ABD1B6D4</accession>
<evidence type="ECO:0000259" key="3">
    <source>
        <dbReference type="Pfam" id="PF23571"/>
    </source>
</evidence>
<dbReference type="PANTHER" id="PTHR31901:SF61">
    <property type="entry name" value="AUXIN-RESPONSIVE GH3 FAMILY PROTEIN"/>
    <property type="match status" value="1"/>
</dbReference>
<dbReference type="InterPro" id="IPR055377">
    <property type="entry name" value="GH3_M"/>
</dbReference>
<feature type="domain" description="GH3 middle" evidence="3">
    <location>
        <begin position="44"/>
        <end position="73"/>
    </location>
</feature>
<dbReference type="GO" id="GO:0016874">
    <property type="term" value="F:ligase activity"/>
    <property type="evidence" value="ECO:0007669"/>
    <property type="project" value="UniProtKB-KW"/>
</dbReference>
<dbReference type="Proteomes" id="UP001558713">
    <property type="component" value="Unassembled WGS sequence"/>
</dbReference>
<dbReference type="AlphaFoldDB" id="A0ABD1B6D4"/>
<comment type="caution">
    <text evidence="4">The sequence shown here is derived from an EMBL/GenBank/DDBJ whole genome shotgun (WGS) entry which is preliminary data.</text>
</comment>
<reference evidence="4 5" key="1">
    <citation type="submission" date="2024-04" db="EMBL/GenBank/DDBJ databases">
        <title>Genome assembly C_amara_ONT_v2.</title>
        <authorList>
            <person name="Yant L."/>
            <person name="Moore C."/>
            <person name="Slenker M."/>
        </authorList>
    </citation>
    <scope>NUCLEOTIDE SEQUENCE [LARGE SCALE GENOMIC DNA]</scope>
    <source>
        <tissue evidence="4">Leaf</tissue>
    </source>
</reference>
<organism evidence="4 5">
    <name type="scientific">Cardamine amara subsp. amara</name>
    <dbReference type="NCBI Taxonomy" id="228776"/>
    <lineage>
        <taxon>Eukaryota</taxon>
        <taxon>Viridiplantae</taxon>
        <taxon>Streptophyta</taxon>
        <taxon>Embryophyta</taxon>
        <taxon>Tracheophyta</taxon>
        <taxon>Spermatophyta</taxon>
        <taxon>Magnoliopsida</taxon>
        <taxon>eudicotyledons</taxon>
        <taxon>Gunneridae</taxon>
        <taxon>Pentapetalae</taxon>
        <taxon>rosids</taxon>
        <taxon>malvids</taxon>
        <taxon>Brassicales</taxon>
        <taxon>Brassicaceae</taxon>
        <taxon>Cardamineae</taxon>
        <taxon>Cardamine</taxon>
    </lineage>
</organism>
<gene>
    <name evidence="4" type="ORF">V5N11_017239</name>
</gene>
<proteinExistence type="inferred from homology"/>
<sequence>MVQYIPTLEFYSNNLPLISPSYSSTETMFGVNVNPLCKPQDVSYTFLPNLSYFEFISVDERNNEEIVDLVDVKYWWNVVV</sequence>
<dbReference type="EMBL" id="JBANAX010000324">
    <property type="protein sequence ID" value="KAL1214073.1"/>
    <property type="molecule type" value="Genomic_DNA"/>
</dbReference>
<keyword evidence="5" id="KW-1185">Reference proteome</keyword>
<dbReference type="InterPro" id="IPR004993">
    <property type="entry name" value="GH3"/>
</dbReference>